<dbReference type="EMBL" id="MWWX01000005">
    <property type="protein sequence ID" value="OZG62532.1"/>
    <property type="molecule type" value="Genomic_DNA"/>
</dbReference>
<evidence type="ECO:0000256" key="5">
    <source>
        <dbReference type="ARBA" id="ARBA00034531"/>
    </source>
</evidence>
<dbReference type="SUPFAM" id="SSF140931">
    <property type="entry name" value="Fic-like"/>
    <property type="match status" value="1"/>
</dbReference>
<dbReference type="STRING" id="1603886.GCA_001895165_00491"/>
<keyword evidence="2" id="KW-0548">Nucleotidyltransferase</keyword>
<keyword evidence="10" id="KW-1185">Reference proteome</keyword>
<evidence type="ECO:0000256" key="7">
    <source>
        <dbReference type="ARBA" id="ARBA00048696"/>
    </source>
</evidence>
<gene>
    <name evidence="9" type="ORF">BLEM_1078</name>
</gene>
<evidence type="ECO:0000259" key="8">
    <source>
        <dbReference type="PROSITE" id="PS51459"/>
    </source>
</evidence>
<dbReference type="GO" id="GO:0051302">
    <property type="term" value="P:regulation of cell division"/>
    <property type="evidence" value="ECO:0007669"/>
    <property type="project" value="TreeGrafter"/>
</dbReference>
<dbReference type="Pfam" id="PF02661">
    <property type="entry name" value="Fic"/>
    <property type="match status" value="1"/>
</dbReference>
<keyword evidence="4" id="KW-0067">ATP-binding</keyword>
<evidence type="ECO:0000256" key="3">
    <source>
        <dbReference type="ARBA" id="ARBA00022741"/>
    </source>
</evidence>
<comment type="catalytic activity">
    <reaction evidence="6">
        <text>L-threonyl-[protein] + ATP = 3-O-(5'-adenylyl)-L-threonyl-[protein] + diphosphate</text>
        <dbReference type="Rhea" id="RHEA:54292"/>
        <dbReference type="Rhea" id="RHEA-COMP:11060"/>
        <dbReference type="Rhea" id="RHEA-COMP:13847"/>
        <dbReference type="ChEBI" id="CHEBI:30013"/>
        <dbReference type="ChEBI" id="CHEBI:30616"/>
        <dbReference type="ChEBI" id="CHEBI:33019"/>
        <dbReference type="ChEBI" id="CHEBI:138113"/>
        <dbReference type="EC" id="2.7.7.108"/>
    </reaction>
</comment>
<comment type="caution">
    <text evidence="9">The sequence shown here is derived from an EMBL/GenBank/DDBJ whole genome shotgun (WGS) entry which is preliminary data.</text>
</comment>
<dbReference type="AlphaFoldDB" id="A0A261FTM7"/>
<dbReference type="Gene3D" id="1.10.3290.10">
    <property type="entry name" value="Fido-like domain"/>
    <property type="match status" value="1"/>
</dbReference>
<keyword evidence="1" id="KW-0808">Transferase</keyword>
<dbReference type="Proteomes" id="UP000216352">
    <property type="component" value="Unassembled WGS sequence"/>
</dbReference>
<evidence type="ECO:0000256" key="4">
    <source>
        <dbReference type="ARBA" id="ARBA00022840"/>
    </source>
</evidence>
<evidence type="ECO:0000256" key="6">
    <source>
        <dbReference type="ARBA" id="ARBA00047939"/>
    </source>
</evidence>
<evidence type="ECO:0000256" key="1">
    <source>
        <dbReference type="ARBA" id="ARBA00022679"/>
    </source>
</evidence>
<evidence type="ECO:0000256" key="2">
    <source>
        <dbReference type="ARBA" id="ARBA00022695"/>
    </source>
</evidence>
<name>A0A261FTM7_9BIFI</name>
<dbReference type="InterPro" id="IPR036597">
    <property type="entry name" value="Fido-like_dom_sf"/>
</dbReference>
<organism evidence="9 10">
    <name type="scientific">Bifidobacterium lemurum</name>
    <dbReference type="NCBI Taxonomy" id="1603886"/>
    <lineage>
        <taxon>Bacteria</taxon>
        <taxon>Bacillati</taxon>
        <taxon>Actinomycetota</taxon>
        <taxon>Actinomycetes</taxon>
        <taxon>Bifidobacteriales</taxon>
        <taxon>Bifidobacteriaceae</taxon>
        <taxon>Bifidobacterium</taxon>
    </lineage>
</organism>
<comment type="catalytic activity">
    <reaction evidence="7">
        <text>L-tyrosyl-[protein] + ATP = O-(5'-adenylyl)-L-tyrosyl-[protein] + diphosphate</text>
        <dbReference type="Rhea" id="RHEA:54288"/>
        <dbReference type="Rhea" id="RHEA-COMP:10136"/>
        <dbReference type="Rhea" id="RHEA-COMP:13846"/>
        <dbReference type="ChEBI" id="CHEBI:30616"/>
        <dbReference type="ChEBI" id="CHEBI:33019"/>
        <dbReference type="ChEBI" id="CHEBI:46858"/>
        <dbReference type="ChEBI" id="CHEBI:83624"/>
        <dbReference type="EC" id="2.7.7.108"/>
    </reaction>
</comment>
<dbReference type="GO" id="GO:0070733">
    <property type="term" value="F:AMPylase activity"/>
    <property type="evidence" value="ECO:0007669"/>
    <property type="project" value="UniProtKB-EC"/>
</dbReference>
<keyword evidence="3" id="KW-0547">Nucleotide-binding</keyword>
<proteinExistence type="predicted"/>
<dbReference type="PANTHER" id="PTHR39560:SF1">
    <property type="entry name" value="PROTEIN ADENYLYLTRANSFERASE FIC-RELATED"/>
    <property type="match status" value="1"/>
</dbReference>
<dbReference type="GO" id="GO:0005524">
    <property type="term" value="F:ATP binding"/>
    <property type="evidence" value="ECO:0007669"/>
    <property type="project" value="UniProtKB-KW"/>
</dbReference>
<feature type="domain" description="Fido" evidence="8">
    <location>
        <begin position="28"/>
        <end position="171"/>
    </location>
</feature>
<dbReference type="InterPro" id="IPR003812">
    <property type="entry name" value="Fido"/>
</dbReference>
<sequence length="224" mass="25738">MEDLRRAESELCVSRAMQLHAHLPKAQGTISQLQWIHHVLFQDIYDWAGAIRTVDIAKGEGLPFQPLAFFNTGVAYCEQMLREDNLLQRLSRDIFVKRLSVHYNNFNILHPFREGNGRTQRVFWDIVARDAGWHLDWGLVTGERNDQASIAGMQADDLRDLESMFDDIVKPLTIPLEADVPYTHLADELLSVGDSPNIGYTFTDEDYRQWQSRHESHASEADVT</sequence>
<protein>
    <recommendedName>
        <fullName evidence="5">protein adenylyltransferase</fullName>
        <ecNumber evidence="5">2.7.7.108</ecNumber>
    </recommendedName>
</protein>
<dbReference type="PROSITE" id="PS51459">
    <property type="entry name" value="FIDO"/>
    <property type="match status" value="1"/>
</dbReference>
<accession>A0A261FTM7</accession>
<evidence type="ECO:0000313" key="9">
    <source>
        <dbReference type="EMBL" id="OZG62532.1"/>
    </source>
</evidence>
<reference evidence="9 10" key="1">
    <citation type="journal article" date="2017" name="BMC Genomics">
        <title>Comparative genomic and phylogenomic analyses of the Bifidobacteriaceae family.</title>
        <authorList>
            <person name="Lugli G.A."/>
            <person name="Milani C."/>
            <person name="Turroni F."/>
            <person name="Duranti S."/>
            <person name="Mancabelli L."/>
            <person name="Mangifesta M."/>
            <person name="Ferrario C."/>
            <person name="Modesto M."/>
            <person name="Mattarelli P."/>
            <person name="Jiri K."/>
            <person name="van Sinderen D."/>
            <person name="Ventura M."/>
        </authorList>
    </citation>
    <scope>NUCLEOTIDE SEQUENCE [LARGE SCALE GENOMIC DNA]</scope>
    <source>
        <strain evidence="9 10">DSM 28807</strain>
    </source>
</reference>
<evidence type="ECO:0000313" key="10">
    <source>
        <dbReference type="Proteomes" id="UP000216352"/>
    </source>
</evidence>
<dbReference type="EC" id="2.7.7.108" evidence="5"/>
<dbReference type="PANTHER" id="PTHR39560">
    <property type="entry name" value="PROTEIN ADENYLYLTRANSFERASE FIC-RELATED"/>
    <property type="match status" value="1"/>
</dbReference>